<dbReference type="PANTHER" id="PTHR21503:SF52">
    <property type="entry name" value="F-BOX DOMAIN-CONTAINING PROTEIN"/>
    <property type="match status" value="1"/>
</dbReference>
<reference evidence="3" key="1">
    <citation type="submission" date="2017-10" db="EMBL/GenBank/DDBJ databases">
        <title>Rapid genome shrinkage in a self-fertile nematode reveals novel sperm competition proteins.</title>
        <authorList>
            <person name="Yin D."/>
            <person name="Schwarz E.M."/>
            <person name="Thomas C.G."/>
            <person name="Felde R.L."/>
            <person name="Korf I.F."/>
            <person name="Cutter A.D."/>
            <person name="Schartner C.M."/>
            <person name="Ralston E.J."/>
            <person name="Meyer B.J."/>
            <person name="Haag E.S."/>
        </authorList>
    </citation>
    <scope>NUCLEOTIDE SEQUENCE [LARGE SCALE GENOMIC DNA]</scope>
    <source>
        <strain evidence="3">JU1422</strain>
    </source>
</reference>
<feature type="domain" description="F-box" evidence="1">
    <location>
        <begin position="2"/>
        <end position="50"/>
    </location>
</feature>
<organism evidence="2 3">
    <name type="scientific">Caenorhabditis nigoni</name>
    <dbReference type="NCBI Taxonomy" id="1611254"/>
    <lineage>
        <taxon>Eukaryota</taxon>
        <taxon>Metazoa</taxon>
        <taxon>Ecdysozoa</taxon>
        <taxon>Nematoda</taxon>
        <taxon>Chromadorea</taxon>
        <taxon>Rhabditida</taxon>
        <taxon>Rhabditina</taxon>
        <taxon>Rhabditomorpha</taxon>
        <taxon>Rhabditoidea</taxon>
        <taxon>Rhabditidae</taxon>
        <taxon>Peloderinae</taxon>
        <taxon>Caenorhabditis</taxon>
    </lineage>
</organism>
<name>A0A2G5VRM1_9PELO</name>
<evidence type="ECO:0000313" key="3">
    <source>
        <dbReference type="Proteomes" id="UP000230233"/>
    </source>
</evidence>
<accession>A0A2G5VRM1</accession>
<gene>
    <name evidence="2" type="primary">Cnig_chr_I.g3689</name>
    <name evidence="2" type="ORF">B9Z55_003689</name>
</gene>
<protein>
    <recommendedName>
        <fullName evidence="1">F-box domain-containing protein</fullName>
    </recommendedName>
</protein>
<dbReference type="PROSITE" id="PS50181">
    <property type="entry name" value="FBOX"/>
    <property type="match status" value="1"/>
</dbReference>
<dbReference type="Pfam" id="PF07735">
    <property type="entry name" value="FBA_2"/>
    <property type="match status" value="1"/>
</dbReference>
<dbReference type="EMBL" id="PDUG01000001">
    <property type="protein sequence ID" value="PIC54434.1"/>
    <property type="molecule type" value="Genomic_DNA"/>
</dbReference>
<dbReference type="AlphaFoldDB" id="A0A2G5VRM1"/>
<comment type="caution">
    <text evidence="2">The sequence shown here is derived from an EMBL/GenBank/DDBJ whole genome shotgun (WGS) entry which is preliminary data.</text>
</comment>
<evidence type="ECO:0000313" key="2">
    <source>
        <dbReference type="EMBL" id="PIC54434.1"/>
    </source>
</evidence>
<dbReference type="Pfam" id="PF00646">
    <property type="entry name" value="F-box"/>
    <property type="match status" value="1"/>
</dbReference>
<dbReference type="PANTHER" id="PTHR21503">
    <property type="entry name" value="F-BOX-CONTAINING HYPOTHETICAL PROTEIN C.ELEGANS"/>
    <property type="match status" value="1"/>
</dbReference>
<dbReference type="Proteomes" id="UP000230233">
    <property type="component" value="Chromosome I"/>
</dbReference>
<sequence length="313" mass="37016">MPIALLKFPIDLLRDIFKLCDPFQLYCLSKCSKRTQRSIKLSGTRNWKMFSGSNRTAIHVDDWMYSFEKAEKPEAHFKQDHFYRHMSIQCPDGDVDLFFILLDTFGIRLVGMLSIDFCDFESFSNKAKLLIERNIEIEEFCIGNTREAIDAIKIMSLVNRMNITQEFECWPRFLCKFHYQLNKYPKKIFINWSFWFDINQLLNSTCVRIVLDKSMLSNQDIDVFLRKWKRAGEFPNLRWLQISSKKIDKNSPILEMIPPIQSVNYVRIKSPRTEDEIVENAVQVIKEDGRVGWLNLELGRWPELKFLVSNPST</sequence>
<evidence type="ECO:0000259" key="1">
    <source>
        <dbReference type="PROSITE" id="PS50181"/>
    </source>
</evidence>
<proteinExistence type="predicted"/>
<dbReference type="OrthoDB" id="10286496at2759"/>
<dbReference type="InterPro" id="IPR001810">
    <property type="entry name" value="F-box_dom"/>
</dbReference>
<dbReference type="InterPro" id="IPR012885">
    <property type="entry name" value="F-box_Sdz-33"/>
</dbReference>
<keyword evidence="3" id="KW-1185">Reference proteome</keyword>